<sequence length="276" mass="30695">MLTTLSLRNNPFSDLGIIGQRLRALEVLDLSDTEVATSKNNEIQLVSFASLVNLTELYLVKVQAHYVENEEQTTLPKLKVLDLSGNLITPSNFNFRVFRSLPVLEELYLRNCMMGTLFVTDIRQDMPSLKRIFLDGNNFDCNLLQKLLAHLNDRGIVAPGQSNKCQIGYDNLQGLCCKSYDDYYPPVIPQSGPATSTTKESVGTTTSIMSTTSPDSIDEIETKGMDTDGESSTWIIILVVIALFCLAGLITAVVLFKMKVKRHQQVPTVDDVSHEL</sequence>
<evidence type="ECO:0000313" key="4">
    <source>
        <dbReference type="EnsemblMetazoa" id="AEPI009882-PA"/>
    </source>
</evidence>
<organism evidence="4 5">
    <name type="scientific">Anopheles epiroticus</name>
    <dbReference type="NCBI Taxonomy" id="199890"/>
    <lineage>
        <taxon>Eukaryota</taxon>
        <taxon>Metazoa</taxon>
        <taxon>Ecdysozoa</taxon>
        <taxon>Arthropoda</taxon>
        <taxon>Hexapoda</taxon>
        <taxon>Insecta</taxon>
        <taxon>Pterygota</taxon>
        <taxon>Neoptera</taxon>
        <taxon>Endopterygota</taxon>
        <taxon>Diptera</taxon>
        <taxon>Nematocera</taxon>
        <taxon>Culicoidea</taxon>
        <taxon>Culicidae</taxon>
        <taxon>Anophelinae</taxon>
        <taxon>Anopheles</taxon>
    </lineage>
</organism>
<dbReference type="STRING" id="199890.A0A182PSE7"/>
<feature type="transmembrane region" description="Helical" evidence="3">
    <location>
        <begin position="234"/>
        <end position="256"/>
    </location>
</feature>
<dbReference type="Proteomes" id="UP000075885">
    <property type="component" value="Unassembled WGS sequence"/>
</dbReference>
<dbReference type="Gene3D" id="3.80.10.10">
    <property type="entry name" value="Ribonuclease Inhibitor"/>
    <property type="match status" value="1"/>
</dbReference>
<evidence type="ECO:0000256" key="3">
    <source>
        <dbReference type="SAM" id="Phobius"/>
    </source>
</evidence>
<keyword evidence="3" id="KW-0472">Membrane</keyword>
<evidence type="ECO:0000256" key="2">
    <source>
        <dbReference type="SAM" id="MobiDB-lite"/>
    </source>
</evidence>
<keyword evidence="5" id="KW-1185">Reference proteome</keyword>
<protein>
    <submittedName>
        <fullName evidence="4">Uncharacterized protein</fullName>
    </submittedName>
</protein>
<feature type="compositionally biased region" description="Low complexity" evidence="2">
    <location>
        <begin position="195"/>
        <end position="207"/>
    </location>
</feature>
<dbReference type="InterPro" id="IPR001611">
    <property type="entry name" value="Leu-rich_rpt"/>
</dbReference>
<dbReference type="Pfam" id="PF00560">
    <property type="entry name" value="LRR_1"/>
    <property type="match status" value="1"/>
</dbReference>
<feature type="region of interest" description="Disordered" evidence="2">
    <location>
        <begin position="191"/>
        <end position="219"/>
    </location>
</feature>
<keyword evidence="3" id="KW-1133">Transmembrane helix</keyword>
<dbReference type="VEuPathDB" id="VectorBase:AEPI009882"/>
<dbReference type="GO" id="GO:0005615">
    <property type="term" value="C:extracellular space"/>
    <property type="evidence" value="ECO:0007669"/>
    <property type="project" value="TreeGrafter"/>
</dbReference>
<reference evidence="5" key="1">
    <citation type="submission" date="2013-03" db="EMBL/GenBank/DDBJ databases">
        <title>The Genome Sequence of Anopheles epiroticus epiroticus2.</title>
        <authorList>
            <consortium name="The Broad Institute Genomics Platform"/>
            <person name="Neafsey D.E."/>
            <person name="Howell P."/>
            <person name="Walker B."/>
            <person name="Young S.K."/>
            <person name="Zeng Q."/>
            <person name="Gargeya S."/>
            <person name="Fitzgerald M."/>
            <person name="Haas B."/>
            <person name="Abouelleil A."/>
            <person name="Allen A.W."/>
            <person name="Alvarado L."/>
            <person name="Arachchi H.M."/>
            <person name="Berlin A.M."/>
            <person name="Chapman S.B."/>
            <person name="Gainer-Dewar J."/>
            <person name="Goldberg J."/>
            <person name="Griggs A."/>
            <person name="Gujja S."/>
            <person name="Hansen M."/>
            <person name="Howarth C."/>
            <person name="Imamovic A."/>
            <person name="Ireland A."/>
            <person name="Larimer J."/>
            <person name="McCowan C."/>
            <person name="Murphy C."/>
            <person name="Pearson M."/>
            <person name="Poon T.W."/>
            <person name="Priest M."/>
            <person name="Roberts A."/>
            <person name="Saif S."/>
            <person name="Shea T."/>
            <person name="Sisk P."/>
            <person name="Sykes S."/>
            <person name="Wortman J."/>
            <person name="Nusbaum C."/>
            <person name="Birren B."/>
        </authorList>
    </citation>
    <scope>NUCLEOTIDE SEQUENCE [LARGE SCALE GENOMIC DNA]</scope>
    <source>
        <strain evidence="5">Epiroticus2</strain>
    </source>
</reference>
<dbReference type="InterPro" id="IPR032675">
    <property type="entry name" value="LRR_dom_sf"/>
</dbReference>
<dbReference type="EnsemblMetazoa" id="AEPI009882-RA">
    <property type="protein sequence ID" value="AEPI009882-PA"/>
    <property type="gene ID" value="AEPI009882"/>
</dbReference>
<keyword evidence="3" id="KW-0812">Transmembrane</keyword>
<dbReference type="GO" id="GO:0031012">
    <property type="term" value="C:extracellular matrix"/>
    <property type="evidence" value="ECO:0007669"/>
    <property type="project" value="TreeGrafter"/>
</dbReference>
<proteinExistence type="predicted"/>
<dbReference type="PANTHER" id="PTHR24373">
    <property type="entry name" value="SLIT RELATED LEUCINE-RICH REPEAT NEURONAL PROTEIN"/>
    <property type="match status" value="1"/>
</dbReference>
<dbReference type="AlphaFoldDB" id="A0A182PSE7"/>
<accession>A0A182PSE7</accession>
<dbReference type="SUPFAM" id="SSF52058">
    <property type="entry name" value="L domain-like"/>
    <property type="match status" value="1"/>
</dbReference>
<dbReference type="PANTHER" id="PTHR24373:SF261">
    <property type="entry name" value="VASORIN"/>
    <property type="match status" value="1"/>
</dbReference>
<evidence type="ECO:0000256" key="1">
    <source>
        <dbReference type="ARBA" id="ARBA00022729"/>
    </source>
</evidence>
<dbReference type="InterPro" id="IPR050328">
    <property type="entry name" value="Dev_Immune_Receptor"/>
</dbReference>
<reference evidence="4" key="2">
    <citation type="submission" date="2020-05" db="UniProtKB">
        <authorList>
            <consortium name="EnsemblMetazoa"/>
        </authorList>
    </citation>
    <scope>IDENTIFICATION</scope>
    <source>
        <strain evidence="4">Epiroticus2</strain>
    </source>
</reference>
<keyword evidence="1" id="KW-0732">Signal</keyword>
<evidence type="ECO:0000313" key="5">
    <source>
        <dbReference type="Proteomes" id="UP000075885"/>
    </source>
</evidence>
<name>A0A182PSE7_9DIPT</name>